<dbReference type="RefSeq" id="WP_192818036.1">
    <property type="nucleotide sequence ID" value="NZ_CP062310.1"/>
</dbReference>
<name>A0A7L9FGB5_9CREN</name>
<accession>A0A7L9FGB5</accession>
<dbReference type="InParanoid" id="A0A7L9FGB5"/>
<evidence type="ECO:0000313" key="2">
    <source>
        <dbReference type="EMBL" id="QOJ78063.1"/>
    </source>
</evidence>
<dbReference type="Gene3D" id="2.60.120.460">
    <property type="entry name" value="YjbQ-like"/>
    <property type="match status" value="1"/>
</dbReference>
<proteinExistence type="inferred from homology"/>
<dbReference type="KEGG" id="thel:IG193_04525"/>
<dbReference type="PANTHER" id="PTHR30615:SF8">
    <property type="entry name" value="UPF0047 PROTEIN C4A8.02C"/>
    <property type="match status" value="1"/>
</dbReference>
<dbReference type="InterPro" id="IPR035917">
    <property type="entry name" value="YjbQ-like_sf"/>
</dbReference>
<keyword evidence="3" id="KW-1185">Reference proteome</keyword>
<comment type="similarity">
    <text evidence="1">Belongs to the UPF0047 family.</text>
</comment>
<dbReference type="EMBL" id="CP062310">
    <property type="protein sequence ID" value="QOJ78063.1"/>
    <property type="molecule type" value="Genomic_DNA"/>
</dbReference>
<gene>
    <name evidence="2" type="ORF">IG193_04525</name>
</gene>
<dbReference type="InterPro" id="IPR001602">
    <property type="entry name" value="UPF0047_YjbQ-like"/>
</dbReference>
<dbReference type="PANTHER" id="PTHR30615">
    <property type="entry name" value="UNCHARACTERIZED PROTEIN YJBQ-RELATED"/>
    <property type="match status" value="1"/>
</dbReference>
<dbReference type="NCBIfam" id="TIGR00149">
    <property type="entry name" value="TIGR00149_YjbQ"/>
    <property type="match status" value="1"/>
</dbReference>
<reference evidence="2 3" key="1">
    <citation type="submission" date="2020-10" db="EMBL/GenBank/DDBJ databases">
        <title>Thermofilum lucidum 3507LT sp. nov. a novel member of Thermofilaceae family isolated from Chile hot spring, and proposal of description order Thermofilales.</title>
        <authorList>
            <person name="Zayulina K.S."/>
            <person name="Elcheninov A.G."/>
            <person name="Toshchakov S.V."/>
            <person name="Kublanov I.V."/>
        </authorList>
    </citation>
    <scope>NUCLEOTIDE SEQUENCE [LARGE SCALE GENOMIC DNA]</scope>
    <source>
        <strain evidence="2 3">3507LT</strain>
    </source>
</reference>
<protein>
    <submittedName>
        <fullName evidence="2">YjbQ family protein</fullName>
    </submittedName>
</protein>
<dbReference type="GeneID" id="59149135"/>
<sequence>MRVVTKILTFSTREKFELINITADVERTVSESGISNGICLVFAPHATGAIIANENERGLIKDILNHISSLFPPGREWLHNRIDDNAHAHVASSLIGTSLTLPVINGKLVRGTWQDVFFVEMDGPRTNRRVIVEVLGE</sequence>
<evidence type="ECO:0000313" key="3">
    <source>
        <dbReference type="Proteomes" id="UP000594121"/>
    </source>
</evidence>
<dbReference type="PIRSF" id="PIRSF004681">
    <property type="entry name" value="UCP004681"/>
    <property type="match status" value="1"/>
</dbReference>
<organism evidence="2 3">
    <name type="scientific">Infirmifilum lucidum</name>
    <dbReference type="NCBI Taxonomy" id="2776706"/>
    <lineage>
        <taxon>Archaea</taxon>
        <taxon>Thermoproteota</taxon>
        <taxon>Thermoprotei</taxon>
        <taxon>Thermofilales</taxon>
        <taxon>Thermofilaceae</taxon>
        <taxon>Infirmifilum</taxon>
    </lineage>
</organism>
<dbReference type="Proteomes" id="UP000594121">
    <property type="component" value="Chromosome"/>
</dbReference>
<dbReference type="Pfam" id="PF01894">
    <property type="entry name" value="YjbQ"/>
    <property type="match status" value="1"/>
</dbReference>
<evidence type="ECO:0000256" key="1">
    <source>
        <dbReference type="ARBA" id="ARBA00005534"/>
    </source>
</evidence>
<dbReference type="SUPFAM" id="SSF111038">
    <property type="entry name" value="YjbQ-like"/>
    <property type="match status" value="1"/>
</dbReference>
<dbReference type="PROSITE" id="PS01314">
    <property type="entry name" value="UPF0047"/>
    <property type="match status" value="1"/>
</dbReference>
<dbReference type="AlphaFoldDB" id="A0A7L9FGB5"/>